<sequence length="253" mass="28365">MGSTGPGEYACISRTSSLVQDEPPKSAPPLDDLTPEENPDFLPEFWSYSSQKSPDGKDIIVHYCKSLKNMEKVAKLFADDKILGFDMEWKAQASASDSLQSNVSLIQIANRSRIALFQVAMFKPAKGVKDLVAPTLKKILESPDITKVGVSIKADCTRLRKFLKIDTRAIFELSHLHKLVKYCHSNPRLINKRLVSLNDQVEEHFGLPLVKDESVRCSDWTVALNYTQVQCESAYAHCLDTICLLNVNALFLF</sequence>
<name>A0ACC3AN71_9EURO</name>
<keyword evidence="2" id="KW-1185">Reference proteome</keyword>
<protein>
    <submittedName>
        <fullName evidence="1">Uncharacterized protein</fullName>
    </submittedName>
</protein>
<organism evidence="1 2">
    <name type="scientific">Aspergillus melleus</name>
    <dbReference type="NCBI Taxonomy" id="138277"/>
    <lineage>
        <taxon>Eukaryota</taxon>
        <taxon>Fungi</taxon>
        <taxon>Dikarya</taxon>
        <taxon>Ascomycota</taxon>
        <taxon>Pezizomycotina</taxon>
        <taxon>Eurotiomycetes</taxon>
        <taxon>Eurotiomycetidae</taxon>
        <taxon>Eurotiales</taxon>
        <taxon>Aspergillaceae</taxon>
        <taxon>Aspergillus</taxon>
        <taxon>Aspergillus subgen. Circumdati</taxon>
    </lineage>
</organism>
<proteinExistence type="predicted"/>
<evidence type="ECO:0000313" key="1">
    <source>
        <dbReference type="EMBL" id="KAK1138961.1"/>
    </source>
</evidence>
<gene>
    <name evidence="1" type="ORF">N8T08_001605</name>
</gene>
<evidence type="ECO:0000313" key="2">
    <source>
        <dbReference type="Proteomes" id="UP001177260"/>
    </source>
</evidence>
<dbReference type="Proteomes" id="UP001177260">
    <property type="component" value="Unassembled WGS sequence"/>
</dbReference>
<reference evidence="1 2" key="1">
    <citation type="journal article" date="2023" name="ACS Omega">
        <title>Identification of the Neoaspergillic Acid Biosynthesis Gene Cluster by Establishing an In Vitro CRISPR-Ribonucleoprotein Genetic System in Aspergillus melleus.</title>
        <authorList>
            <person name="Yuan B."/>
            <person name="Grau M.F."/>
            <person name="Murata R.M."/>
            <person name="Torok T."/>
            <person name="Venkateswaran K."/>
            <person name="Stajich J.E."/>
            <person name="Wang C.C.C."/>
        </authorList>
    </citation>
    <scope>NUCLEOTIDE SEQUENCE [LARGE SCALE GENOMIC DNA]</scope>
    <source>
        <strain evidence="1 2">IMV 1140</strain>
    </source>
</reference>
<dbReference type="EMBL" id="JAOPJF010000121">
    <property type="protein sequence ID" value="KAK1138961.1"/>
    <property type="molecule type" value="Genomic_DNA"/>
</dbReference>
<accession>A0ACC3AN71</accession>
<comment type="caution">
    <text evidence="1">The sequence shown here is derived from an EMBL/GenBank/DDBJ whole genome shotgun (WGS) entry which is preliminary data.</text>
</comment>